<dbReference type="Proteomes" id="UP000023152">
    <property type="component" value="Unassembled WGS sequence"/>
</dbReference>
<organism evidence="1 2">
    <name type="scientific">Reticulomyxa filosa</name>
    <dbReference type="NCBI Taxonomy" id="46433"/>
    <lineage>
        <taxon>Eukaryota</taxon>
        <taxon>Sar</taxon>
        <taxon>Rhizaria</taxon>
        <taxon>Retaria</taxon>
        <taxon>Foraminifera</taxon>
        <taxon>Monothalamids</taxon>
        <taxon>Reticulomyxidae</taxon>
        <taxon>Reticulomyxa</taxon>
    </lineage>
</organism>
<keyword evidence="2" id="KW-1185">Reference proteome</keyword>
<sequence length="254" mass="29417">MYTYLKKKKRGDGNCEMDDGKNKKVAAIKVSSDWLDEPKKHWTNKPLWEKVSNFVSSFKDEITDDNYNQLLVDVTWWEWKIASVVSKATRRHARMTKPNSSKTVANSSEKKPYVQKLVIKPQNPFVPQLVKTQIVHVESMLNLMEHCNDLSVIVSELIHFDGNFGAFAEILHQSNPTLIPMVSFDSKKYWVKCVLLNACFHNLYFDRIDYKTQIIDSMYSLYELPISVSCDKSSSFVSGDEFDKDCQGFSFVHY</sequence>
<comment type="caution">
    <text evidence="1">The sequence shown here is derived from an EMBL/GenBank/DDBJ whole genome shotgun (WGS) entry which is preliminary data.</text>
</comment>
<protein>
    <submittedName>
        <fullName evidence="1">Uncharacterized protein</fullName>
    </submittedName>
</protein>
<proteinExistence type="predicted"/>
<gene>
    <name evidence="1" type="ORF">RFI_34161</name>
</gene>
<name>X6LNQ2_RETFI</name>
<evidence type="ECO:0000313" key="1">
    <source>
        <dbReference type="EMBL" id="ETO03249.1"/>
    </source>
</evidence>
<evidence type="ECO:0000313" key="2">
    <source>
        <dbReference type="Proteomes" id="UP000023152"/>
    </source>
</evidence>
<accession>X6LNQ2</accession>
<reference evidence="1 2" key="1">
    <citation type="journal article" date="2013" name="Curr. Biol.">
        <title>The Genome of the Foraminiferan Reticulomyxa filosa.</title>
        <authorList>
            <person name="Glockner G."/>
            <person name="Hulsmann N."/>
            <person name="Schleicher M."/>
            <person name="Noegel A.A."/>
            <person name="Eichinger L."/>
            <person name="Gallinger C."/>
            <person name="Pawlowski J."/>
            <person name="Sierra R."/>
            <person name="Euteneuer U."/>
            <person name="Pillet L."/>
            <person name="Moustafa A."/>
            <person name="Platzer M."/>
            <person name="Groth M."/>
            <person name="Szafranski K."/>
            <person name="Schliwa M."/>
        </authorList>
    </citation>
    <scope>NUCLEOTIDE SEQUENCE [LARGE SCALE GENOMIC DNA]</scope>
</reference>
<dbReference type="EMBL" id="ASPP01033842">
    <property type="protein sequence ID" value="ETO03249.1"/>
    <property type="molecule type" value="Genomic_DNA"/>
</dbReference>
<dbReference type="AlphaFoldDB" id="X6LNQ2"/>